<dbReference type="AlphaFoldDB" id="A0A517YRY0"/>
<dbReference type="SMART" id="SM01152">
    <property type="entry name" value="DUF167"/>
    <property type="match status" value="1"/>
</dbReference>
<dbReference type="EMBL" id="CP036425">
    <property type="protein sequence ID" value="QDU32973.1"/>
    <property type="molecule type" value="Genomic_DNA"/>
</dbReference>
<dbReference type="InterPro" id="IPR036591">
    <property type="entry name" value="YggU-like_sf"/>
</dbReference>
<dbReference type="SUPFAM" id="SSF69786">
    <property type="entry name" value="YggU-like"/>
    <property type="match status" value="1"/>
</dbReference>
<dbReference type="RefSeq" id="WP_145075353.1">
    <property type="nucleotide sequence ID" value="NZ_CP036425.1"/>
</dbReference>
<evidence type="ECO:0000313" key="3">
    <source>
        <dbReference type="EMBL" id="QDU32973.1"/>
    </source>
</evidence>
<gene>
    <name evidence="3" type="ORF">KS4_10120</name>
</gene>
<reference evidence="3 4" key="1">
    <citation type="submission" date="2019-02" db="EMBL/GenBank/DDBJ databases">
        <title>Deep-cultivation of Planctomycetes and their phenomic and genomic characterization uncovers novel biology.</title>
        <authorList>
            <person name="Wiegand S."/>
            <person name="Jogler M."/>
            <person name="Boedeker C."/>
            <person name="Pinto D."/>
            <person name="Vollmers J."/>
            <person name="Rivas-Marin E."/>
            <person name="Kohn T."/>
            <person name="Peeters S.H."/>
            <person name="Heuer A."/>
            <person name="Rast P."/>
            <person name="Oberbeckmann S."/>
            <person name="Bunk B."/>
            <person name="Jeske O."/>
            <person name="Meyerdierks A."/>
            <person name="Storesund J.E."/>
            <person name="Kallscheuer N."/>
            <person name="Luecker S."/>
            <person name="Lage O.M."/>
            <person name="Pohl T."/>
            <person name="Merkel B.J."/>
            <person name="Hornburger P."/>
            <person name="Mueller R.-W."/>
            <person name="Bruemmer F."/>
            <person name="Labrenz M."/>
            <person name="Spormann A.M."/>
            <person name="Op den Camp H."/>
            <person name="Overmann J."/>
            <person name="Amann R."/>
            <person name="Jetten M.S.M."/>
            <person name="Mascher T."/>
            <person name="Medema M.H."/>
            <person name="Devos D.P."/>
            <person name="Kaster A.-K."/>
            <person name="Ovreas L."/>
            <person name="Rohde M."/>
            <person name="Galperin M.Y."/>
            <person name="Jogler C."/>
        </authorList>
    </citation>
    <scope>NUCLEOTIDE SEQUENCE [LARGE SCALE GENOMIC DNA]</scope>
    <source>
        <strain evidence="3 4">KS4</strain>
    </source>
</reference>
<organism evidence="3 4">
    <name type="scientific">Poriferisphaera corsica</name>
    <dbReference type="NCBI Taxonomy" id="2528020"/>
    <lineage>
        <taxon>Bacteria</taxon>
        <taxon>Pseudomonadati</taxon>
        <taxon>Planctomycetota</taxon>
        <taxon>Phycisphaerae</taxon>
        <taxon>Phycisphaerales</taxon>
        <taxon>Phycisphaeraceae</taxon>
        <taxon>Poriferisphaera</taxon>
    </lineage>
</organism>
<keyword evidence="4" id="KW-1185">Reference proteome</keyword>
<evidence type="ECO:0000256" key="1">
    <source>
        <dbReference type="ARBA" id="ARBA00010364"/>
    </source>
</evidence>
<dbReference type="NCBIfam" id="TIGR00251">
    <property type="entry name" value="DUF167 family protein"/>
    <property type="match status" value="1"/>
</dbReference>
<dbReference type="OrthoDB" id="290224at2"/>
<proteinExistence type="inferred from homology"/>
<dbReference type="InterPro" id="IPR003746">
    <property type="entry name" value="DUF167"/>
</dbReference>
<dbReference type="Proteomes" id="UP000317369">
    <property type="component" value="Chromosome"/>
</dbReference>
<evidence type="ECO:0000313" key="4">
    <source>
        <dbReference type="Proteomes" id="UP000317369"/>
    </source>
</evidence>
<comment type="similarity">
    <text evidence="1 2">Belongs to the UPF0235 family.</text>
</comment>
<protein>
    <recommendedName>
        <fullName evidence="2">UPF0235 protein KS4_10120</fullName>
    </recommendedName>
</protein>
<dbReference type="GO" id="GO:0005737">
    <property type="term" value="C:cytoplasm"/>
    <property type="evidence" value="ECO:0007669"/>
    <property type="project" value="TreeGrafter"/>
</dbReference>
<evidence type="ECO:0000256" key="2">
    <source>
        <dbReference type="HAMAP-Rule" id="MF_00634"/>
    </source>
</evidence>
<name>A0A517YRY0_9BACT</name>
<dbReference type="PANTHER" id="PTHR13420">
    <property type="entry name" value="UPF0235 PROTEIN C15ORF40"/>
    <property type="match status" value="1"/>
</dbReference>
<dbReference type="Gene3D" id="3.30.1200.10">
    <property type="entry name" value="YggU-like"/>
    <property type="match status" value="1"/>
</dbReference>
<dbReference type="HAMAP" id="MF_00634">
    <property type="entry name" value="UPF0235"/>
    <property type="match status" value="1"/>
</dbReference>
<dbReference type="PANTHER" id="PTHR13420:SF7">
    <property type="entry name" value="UPF0235 PROTEIN C15ORF40"/>
    <property type="match status" value="1"/>
</dbReference>
<sequence>MTESPHIITQPDDTTLLVRIKVVPNASRTKIVGRLGDRIKIAVAAPPEAGKANKQIIALLAKTLKLPKKQIEIDTGHTQPQKTIRINTLTPATAHDLLKSHLKTK</sequence>
<accession>A0A517YRY0</accession>
<dbReference type="Pfam" id="PF02594">
    <property type="entry name" value="DUF167"/>
    <property type="match status" value="1"/>
</dbReference>
<dbReference type="KEGG" id="pcor:KS4_10120"/>